<proteinExistence type="predicted"/>
<protein>
    <recommendedName>
        <fullName evidence="3">Ig-like domain-containing protein</fullName>
    </recommendedName>
</protein>
<evidence type="ECO:0000259" key="3">
    <source>
        <dbReference type="PROSITE" id="PS50835"/>
    </source>
</evidence>
<sequence length="570" mass="58563">MTCLFHSVRSRILTSRLGSLILLFQRSPLVQMLFPEAKLLGGAGLGEVTKWTVATIAGLGAYDTVTGATEIVQSYPDPNEQIVPATTGEVLNFIVQVVNAPGLDKVSWSISGLPPGLDHQDLSTPSTHLIYGTPTEVGSTTITVTAWELPNQTGASMSQEFVIEVGSPIIATHPASVAIANNTATTLSVVGNANGSTLTYRWFKGTSGSGTQISGAAGAGATYTTPTHTTANTPANYWVRVTRDGVIQNSNTATVTIATAPAFTTQPGSTSIPSGTTATLTVATSGSPPSIQWFQGTSPSTANPVAGATSTSFTTPALTTTTSYWARATNAAGTASSSTATVTVTGVTAPSITTQPASTTIVSGNTTTLSVGVSGSSPSLQWFRGNAGVTSDPVVGATSTSFTTSALTTTTSYWVRATNTAGSADSNTATVTVTGGVDPFEEWRAGRFDTAQLANPQISGPTADPDGDGMTNQDEYLFGGGPLTREPSPLTISSSGGNLSLVFTARQATGPGYSGKTRHYALDTRTNLATGTWTPITGFSDIIGNNQPVTYSSAAAPPHSFYTLRVWLTP</sequence>
<dbReference type="InterPro" id="IPR007110">
    <property type="entry name" value="Ig-like_dom"/>
</dbReference>
<dbReference type="Gene3D" id="2.60.40.10">
    <property type="entry name" value="Immunoglobulins"/>
    <property type="match status" value="3"/>
</dbReference>
<name>A0ABU9ART2_9BACT</name>
<dbReference type="Pfam" id="PF19081">
    <property type="entry name" value="Ig_7"/>
    <property type="match status" value="2"/>
</dbReference>
<accession>A0ABU9ART2</accession>
<dbReference type="EMBL" id="JBBUKT010000002">
    <property type="protein sequence ID" value="MEK7949876.1"/>
    <property type="molecule type" value="Genomic_DNA"/>
</dbReference>
<evidence type="ECO:0000313" key="5">
    <source>
        <dbReference type="Proteomes" id="UP001371305"/>
    </source>
</evidence>
<dbReference type="SUPFAM" id="SSF48726">
    <property type="entry name" value="Immunoglobulin"/>
    <property type="match status" value="2"/>
</dbReference>
<dbReference type="InterPro" id="IPR003599">
    <property type="entry name" value="Ig_sub"/>
</dbReference>
<keyword evidence="1" id="KW-0393">Immunoglobulin domain</keyword>
<dbReference type="PANTHER" id="PTHR10075">
    <property type="entry name" value="BASIGIN RELATED"/>
    <property type="match status" value="1"/>
</dbReference>
<evidence type="ECO:0000313" key="4">
    <source>
        <dbReference type="EMBL" id="MEK7949876.1"/>
    </source>
</evidence>
<dbReference type="SMART" id="SM00409">
    <property type="entry name" value="IG"/>
    <property type="match status" value="3"/>
</dbReference>
<dbReference type="Proteomes" id="UP001371305">
    <property type="component" value="Unassembled WGS sequence"/>
</dbReference>
<comment type="caution">
    <text evidence="4">The sequence shown here is derived from an EMBL/GenBank/DDBJ whole genome shotgun (WGS) entry which is preliminary data.</text>
</comment>
<feature type="domain" description="Ig-like" evidence="3">
    <location>
        <begin position="350"/>
        <end position="432"/>
    </location>
</feature>
<feature type="region of interest" description="Disordered" evidence="2">
    <location>
        <begin position="455"/>
        <end position="483"/>
    </location>
</feature>
<evidence type="ECO:0000256" key="1">
    <source>
        <dbReference type="ARBA" id="ARBA00023319"/>
    </source>
</evidence>
<dbReference type="InterPro" id="IPR044023">
    <property type="entry name" value="Ig_7"/>
</dbReference>
<evidence type="ECO:0000256" key="2">
    <source>
        <dbReference type="SAM" id="MobiDB-lite"/>
    </source>
</evidence>
<reference evidence="4 5" key="1">
    <citation type="submission" date="2024-04" db="EMBL/GenBank/DDBJ databases">
        <title>Luteolibacter sp. isolated from soil.</title>
        <authorList>
            <person name="An J."/>
        </authorList>
    </citation>
    <scope>NUCLEOTIDE SEQUENCE [LARGE SCALE GENOMIC DNA]</scope>
    <source>
        <strain evidence="4 5">Y139</strain>
    </source>
</reference>
<gene>
    <name evidence="4" type="ORF">WKV53_05200</name>
</gene>
<feature type="domain" description="Ig-like" evidence="3">
    <location>
        <begin position="261"/>
        <end position="343"/>
    </location>
</feature>
<keyword evidence="5" id="KW-1185">Reference proteome</keyword>
<dbReference type="PANTHER" id="PTHR10075:SF100">
    <property type="entry name" value="FASCICLIN-2"/>
    <property type="match status" value="1"/>
</dbReference>
<dbReference type="InterPro" id="IPR013783">
    <property type="entry name" value="Ig-like_fold"/>
</dbReference>
<dbReference type="InterPro" id="IPR036179">
    <property type="entry name" value="Ig-like_dom_sf"/>
</dbReference>
<dbReference type="PROSITE" id="PS50835">
    <property type="entry name" value="IG_LIKE"/>
    <property type="match status" value="2"/>
</dbReference>
<organism evidence="4 5">
    <name type="scientific">Luteolibacter soli</name>
    <dbReference type="NCBI Taxonomy" id="3135280"/>
    <lineage>
        <taxon>Bacteria</taxon>
        <taxon>Pseudomonadati</taxon>
        <taxon>Verrucomicrobiota</taxon>
        <taxon>Verrucomicrobiia</taxon>
        <taxon>Verrucomicrobiales</taxon>
        <taxon>Verrucomicrobiaceae</taxon>
        <taxon>Luteolibacter</taxon>
    </lineage>
</organism>
<dbReference type="RefSeq" id="WP_341403292.1">
    <property type="nucleotide sequence ID" value="NZ_JBBUKT010000002.1"/>
</dbReference>